<keyword evidence="7" id="KW-0503">Monooxygenase</keyword>
<keyword evidence="4 6" id="KW-0479">Metal-binding</keyword>
<gene>
    <name evidence="9" type="ORF">PAC_08078</name>
</gene>
<proteinExistence type="inferred from homology"/>
<evidence type="ECO:0008006" key="11">
    <source>
        <dbReference type="Google" id="ProtNLM"/>
    </source>
</evidence>
<evidence type="ECO:0000256" key="1">
    <source>
        <dbReference type="ARBA" id="ARBA00001971"/>
    </source>
</evidence>
<evidence type="ECO:0000313" key="10">
    <source>
        <dbReference type="Proteomes" id="UP000184330"/>
    </source>
</evidence>
<evidence type="ECO:0000256" key="7">
    <source>
        <dbReference type="RuleBase" id="RU000461"/>
    </source>
</evidence>
<dbReference type="GO" id="GO:0004497">
    <property type="term" value="F:monooxygenase activity"/>
    <property type="evidence" value="ECO:0007669"/>
    <property type="project" value="UniProtKB-KW"/>
</dbReference>
<dbReference type="InterPro" id="IPR017972">
    <property type="entry name" value="Cyt_P450_CS"/>
</dbReference>
<keyword evidence="3 6" id="KW-0349">Heme</keyword>
<dbReference type="PANTHER" id="PTHR24305:SF210">
    <property type="entry name" value="CYTOCHROME P450 MONOOXYGENASE ASQL-RELATED"/>
    <property type="match status" value="1"/>
</dbReference>
<dbReference type="InterPro" id="IPR002401">
    <property type="entry name" value="Cyt_P450_E_grp-I"/>
</dbReference>
<evidence type="ECO:0000256" key="8">
    <source>
        <dbReference type="SAM" id="Phobius"/>
    </source>
</evidence>
<dbReference type="InterPro" id="IPR036396">
    <property type="entry name" value="Cyt_P450_sf"/>
</dbReference>
<dbReference type="SUPFAM" id="SSF48264">
    <property type="entry name" value="Cytochrome P450"/>
    <property type="match status" value="1"/>
</dbReference>
<evidence type="ECO:0000256" key="6">
    <source>
        <dbReference type="PIRSR" id="PIRSR602401-1"/>
    </source>
</evidence>
<dbReference type="Gene3D" id="1.10.630.10">
    <property type="entry name" value="Cytochrome P450"/>
    <property type="match status" value="1"/>
</dbReference>
<dbReference type="OrthoDB" id="3945418at2759"/>
<comment type="cofactor">
    <cofactor evidence="1 6">
        <name>heme</name>
        <dbReference type="ChEBI" id="CHEBI:30413"/>
    </cofactor>
</comment>
<dbReference type="GO" id="GO:0020037">
    <property type="term" value="F:heme binding"/>
    <property type="evidence" value="ECO:0007669"/>
    <property type="project" value="InterPro"/>
</dbReference>
<feature type="transmembrane region" description="Helical" evidence="8">
    <location>
        <begin position="21"/>
        <end position="43"/>
    </location>
</feature>
<dbReference type="PANTHER" id="PTHR24305">
    <property type="entry name" value="CYTOCHROME P450"/>
    <property type="match status" value="1"/>
</dbReference>
<dbReference type="EMBL" id="FJOG01000011">
    <property type="protein sequence ID" value="CZR58187.1"/>
    <property type="molecule type" value="Genomic_DNA"/>
</dbReference>
<dbReference type="InterPro" id="IPR050121">
    <property type="entry name" value="Cytochrome_P450_monoxygenase"/>
</dbReference>
<comment type="similarity">
    <text evidence="2 7">Belongs to the cytochrome P450 family.</text>
</comment>
<keyword evidence="5 6" id="KW-0408">Iron</keyword>
<dbReference type="AlphaFoldDB" id="A0A1L7WZL3"/>
<organism evidence="9 10">
    <name type="scientific">Phialocephala subalpina</name>
    <dbReference type="NCBI Taxonomy" id="576137"/>
    <lineage>
        <taxon>Eukaryota</taxon>
        <taxon>Fungi</taxon>
        <taxon>Dikarya</taxon>
        <taxon>Ascomycota</taxon>
        <taxon>Pezizomycotina</taxon>
        <taxon>Leotiomycetes</taxon>
        <taxon>Helotiales</taxon>
        <taxon>Mollisiaceae</taxon>
        <taxon>Phialocephala</taxon>
        <taxon>Phialocephala fortinii species complex</taxon>
    </lineage>
</organism>
<protein>
    <recommendedName>
        <fullName evidence="11">Benzoate 4-monooxygenase cytochrome P450</fullName>
    </recommendedName>
</protein>
<dbReference type="GO" id="GO:0005506">
    <property type="term" value="F:iron ion binding"/>
    <property type="evidence" value="ECO:0007669"/>
    <property type="project" value="InterPro"/>
</dbReference>
<dbReference type="PROSITE" id="PS00086">
    <property type="entry name" value="CYTOCHROME_P450"/>
    <property type="match status" value="1"/>
</dbReference>
<accession>A0A1L7WZL3</accession>
<keyword evidence="7" id="KW-0560">Oxidoreductase</keyword>
<dbReference type="STRING" id="576137.A0A1L7WZL3"/>
<sequence>MTPHSFHFSDVWYQIRGCRNNIAVAIAFFALIYVGTIIFWYLFFHPLAHVPGPFLAKVLPQYLSPATIRGDRAQTLLALHQKYGPVVRVSPDEVSVGDYKYYREIYSQKASIKDEAFYASGTFLVGHENIFSMRDKTQHSSRRKMQSTSYSQQAILESGSLVGDKADILVRRMKAAALTDPLGQVNAYHLCGLFSFEVICKIGFAKDFGGNVDGESSKLLKSMDESAKVLPLTVIFPFLKTWGIGKYIPGFVGSVFGSFEYWKLKTREIVQTFTEESPEGFIFSPLVTIVDQSLGRRLTEDERVEEALGLMFAGSGTTSSTLTYLLFALSLPESQEYQRRLRDEVREAPDNYQDIKDLPFLNAVIKETMRLYPTIISTLPRVLTTELLVSNYVLPQGTRIGMQNYVHHRDPAVFPKPDKFLPDRWMDATKEMEAALTPFSLGPRNCIGQNLARAELYEATNKIFRQLEVRLDPSMRREDMHMEDRFNIAPRSRKLIVQIKALQ</sequence>
<evidence type="ECO:0000256" key="4">
    <source>
        <dbReference type="ARBA" id="ARBA00022723"/>
    </source>
</evidence>
<reference evidence="9 10" key="1">
    <citation type="submission" date="2016-03" db="EMBL/GenBank/DDBJ databases">
        <authorList>
            <person name="Ploux O."/>
        </authorList>
    </citation>
    <scope>NUCLEOTIDE SEQUENCE [LARGE SCALE GENOMIC DNA]</scope>
    <source>
        <strain evidence="9 10">UAMH 11012</strain>
    </source>
</reference>
<dbReference type="Proteomes" id="UP000184330">
    <property type="component" value="Unassembled WGS sequence"/>
</dbReference>
<keyword evidence="8" id="KW-1133">Transmembrane helix</keyword>
<dbReference type="GO" id="GO:0016705">
    <property type="term" value="F:oxidoreductase activity, acting on paired donors, with incorporation or reduction of molecular oxygen"/>
    <property type="evidence" value="ECO:0007669"/>
    <property type="project" value="InterPro"/>
</dbReference>
<dbReference type="PRINTS" id="PR00385">
    <property type="entry name" value="P450"/>
</dbReference>
<evidence type="ECO:0000256" key="5">
    <source>
        <dbReference type="ARBA" id="ARBA00023004"/>
    </source>
</evidence>
<keyword evidence="8" id="KW-0472">Membrane</keyword>
<name>A0A1L7WZL3_9HELO</name>
<keyword evidence="10" id="KW-1185">Reference proteome</keyword>
<evidence type="ECO:0000256" key="3">
    <source>
        <dbReference type="ARBA" id="ARBA00022617"/>
    </source>
</evidence>
<evidence type="ECO:0000256" key="2">
    <source>
        <dbReference type="ARBA" id="ARBA00010617"/>
    </source>
</evidence>
<keyword evidence="8" id="KW-0812">Transmembrane</keyword>
<evidence type="ECO:0000313" key="9">
    <source>
        <dbReference type="EMBL" id="CZR58187.1"/>
    </source>
</evidence>
<dbReference type="InterPro" id="IPR001128">
    <property type="entry name" value="Cyt_P450"/>
</dbReference>
<dbReference type="PRINTS" id="PR00463">
    <property type="entry name" value="EP450I"/>
</dbReference>
<feature type="binding site" description="axial binding residue" evidence="6">
    <location>
        <position position="446"/>
    </location>
    <ligand>
        <name>heme</name>
        <dbReference type="ChEBI" id="CHEBI:30413"/>
    </ligand>
    <ligandPart>
        <name>Fe</name>
        <dbReference type="ChEBI" id="CHEBI:18248"/>
    </ligandPart>
</feature>
<dbReference type="Pfam" id="PF00067">
    <property type="entry name" value="p450"/>
    <property type="match status" value="1"/>
</dbReference>